<keyword evidence="1" id="KW-0472">Membrane</keyword>
<dbReference type="Gene3D" id="3.40.50.720">
    <property type="entry name" value="NAD(P)-binding Rossmann-like Domain"/>
    <property type="match status" value="1"/>
</dbReference>
<dbReference type="EMBL" id="CP042433">
    <property type="protein sequence ID" value="QEC56618.1"/>
    <property type="molecule type" value="Genomic_DNA"/>
</dbReference>
<dbReference type="SUPFAM" id="SSF69572">
    <property type="entry name" value="Activating enzymes of the ubiquitin-like proteins"/>
    <property type="match status" value="1"/>
</dbReference>
<organism evidence="3 4">
    <name type="scientific">Flavisolibacter ginsenosidimutans</name>
    <dbReference type="NCBI Taxonomy" id="661481"/>
    <lineage>
        <taxon>Bacteria</taxon>
        <taxon>Pseudomonadati</taxon>
        <taxon>Bacteroidota</taxon>
        <taxon>Chitinophagia</taxon>
        <taxon>Chitinophagales</taxon>
        <taxon>Chitinophagaceae</taxon>
        <taxon>Flavisolibacter</taxon>
    </lineage>
</organism>
<dbReference type="AlphaFoldDB" id="A0A5B8UJ76"/>
<evidence type="ECO:0000313" key="3">
    <source>
        <dbReference type="EMBL" id="QEC56618.1"/>
    </source>
</evidence>
<accession>A0A5B8UJ76</accession>
<feature type="domain" description="THIF-type NAD/FAD binding fold" evidence="2">
    <location>
        <begin position="189"/>
        <end position="459"/>
    </location>
</feature>
<dbReference type="Pfam" id="PF00899">
    <property type="entry name" value="ThiF"/>
    <property type="match status" value="1"/>
</dbReference>
<gene>
    <name evidence="3" type="ORF">FSB75_12180</name>
</gene>
<evidence type="ECO:0000256" key="1">
    <source>
        <dbReference type="SAM" id="Phobius"/>
    </source>
</evidence>
<evidence type="ECO:0000313" key="4">
    <source>
        <dbReference type="Proteomes" id="UP000321204"/>
    </source>
</evidence>
<protein>
    <submittedName>
        <fullName evidence="3">ThiF family adenylyltransferase</fullName>
    </submittedName>
</protein>
<dbReference type="PANTHER" id="PTHR43267">
    <property type="entry name" value="TRNA THREONYLCARBAMOYLADENOSINE DEHYDRATASE"/>
    <property type="match status" value="1"/>
</dbReference>
<dbReference type="GO" id="GO:0061503">
    <property type="term" value="F:tRNA threonylcarbamoyladenosine dehydratase"/>
    <property type="evidence" value="ECO:0007669"/>
    <property type="project" value="TreeGrafter"/>
</dbReference>
<keyword evidence="1" id="KW-1133">Transmembrane helix</keyword>
<keyword evidence="1" id="KW-0812">Transmembrane</keyword>
<feature type="transmembrane region" description="Helical" evidence="1">
    <location>
        <begin position="406"/>
        <end position="425"/>
    </location>
</feature>
<dbReference type="GO" id="GO:0008641">
    <property type="term" value="F:ubiquitin-like modifier activating enzyme activity"/>
    <property type="evidence" value="ECO:0007669"/>
    <property type="project" value="InterPro"/>
</dbReference>
<proteinExistence type="predicted"/>
<name>A0A5B8UJ76_9BACT</name>
<dbReference type="KEGG" id="fgg:FSB75_12180"/>
<dbReference type="GO" id="GO:0016779">
    <property type="term" value="F:nucleotidyltransferase activity"/>
    <property type="evidence" value="ECO:0007669"/>
    <property type="project" value="UniProtKB-KW"/>
</dbReference>
<dbReference type="InterPro" id="IPR045886">
    <property type="entry name" value="ThiF/MoeB/HesA"/>
</dbReference>
<keyword evidence="4" id="KW-1185">Reference proteome</keyword>
<dbReference type="GO" id="GO:0061504">
    <property type="term" value="P:cyclic threonylcarbamoyladenosine biosynthetic process"/>
    <property type="evidence" value="ECO:0007669"/>
    <property type="project" value="TreeGrafter"/>
</dbReference>
<dbReference type="InterPro" id="IPR000594">
    <property type="entry name" value="ThiF_NAD_FAD-bd"/>
</dbReference>
<dbReference type="OrthoDB" id="9804150at2"/>
<reference evidence="3 4" key="1">
    <citation type="journal article" date="2015" name="Int. J. Syst. Evol. Microbiol.">
        <title>Flavisolibacter ginsenosidimutans sp. nov., with ginsenoside-converting activity isolated from soil used for cultivating ginseng.</title>
        <authorList>
            <person name="Zhao Y."/>
            <person name="Liu Q."/>
            <person name="Kang M.S."/>
            <person name="Jin F."/>
            <person name="Yu H."/>
            <person name="Im W.T."/>
        </authorList>
    </citation>
    <scope>NUCLEOTIDE SEQUENCE [LARGE SCALE GENOMIC DNA]</scope>
    <source>
        <strain evidence="3 4">Gsoil 636</strain>
    </source>
</reference>
<keyword evidence="3" id="KW-0548">Nucleotidyltransferase</keyword>
<sequence length="491" mass="54707">MEQQHKRRVIVRMAEPLSAELFQLIFRRYPKSEWGSFVRFGIRLTTENLVLTLQAIDHPIAGDLDEESWITEIQAQYTSRMLALTETHPYAVGFVHSHPLSFETGASPSDYEMEKYYAELLIPYTPGLPFASLIFALDKANNFSATGRVYWSGEWYDVEKFIVDNMSVTLEDYTKPNQLSEEALKRVQRLVSQFSVDSAQMLAGSTVGIVGASGTGSPCIELLARAGVGKLIIIDPEVFEDSNLERVHGSTYDDIVTGTEKVLIAGRHVKTINPDCEVILIRGRIPQSEVVDQLVTCNLVLGCTDLHSARVALSDIALRYLIPTIDVGVAMEGADGKITGQVVQINRLFPGDPCVYCRKMVNSRLVQQELMSPEEKEQRKAEAKKAQEEGRVAGMYWIETPQLNTVGYLTTLAGSIVVGYAIGYLTGRFDMTVNRIELNLSRQGIQIVEKDEEFDMDCTCSSGKGVSDQDPSKVIISPPQHWPQPLFLSIE</sequence>
<dbReference type="Proteomes" id="UP000321204">
    <property type="component" value="Chromosome"/>
</dbReference>
<dbReference type="InterPro" id="IPR035985">
    <property type="entry name" value="Ubiquitin-activating_enz"/>
</dbReference>
<keyword evidence="3" id="KW-0808">Transferase</keyword>
<dbReference type="PANTHER" id="PTHR43267:SF1">
    <property type="entry name" value="TRNA THREONYLCARBAMOYLADENOSINE DEHYDRATASE"/>
    <property type="match status" value="1"/>
</dbReference>
<dbReference type="RefSeq" id="WP_146787714.1">
    <property type="nucleotide sequence ID" value="NZ_BAABIO010000005.1"/>
</dbReference>
<evidence type="ECO:0000259" key="2">
    <source>
        <dbReference type="Pfam" id="PF00899"/>
    </source>
</evidence>